<accession>E3MIR7</accession>
<protein>
    <submittedName>
        <fullName evidence="1">Uncharacterized protein</fullName>
    </submittedName>
</protein>
<dbReference type="Proteomes" id="UP000008281">
    <property type="component" value="Unassembled WGS sequence"/>
</dbReference>
<reference evidence="1" key="1">
    <citation type="submission" date="2007-07" db="EMBL/GenBank/DDBJ databases">
        <title>PCAP assembly of the Caenorhabditis remanei genome.</title>
        <authorList>
            <consortium name="The Caenorhabditis remanei Sequencing Consortium"/>
            <person name="Wilson R.K."/>
        </authorList>
    </citation>
    <scope>NUCLEOTIDE SEQUENCE [LARGE SCALE GENOMIC DNA]</scope>
    <source>
        <strain evidence="1">PB4641</strain>
    </source>
</reference>
<dbReference type="InParanoid" id="E3MIR7"/>
<dbReference type="EMBL" id="DS268448">
    <property type="protein sequence ID" value="EFP02553.1"/>
    <property type="molecule type" value="Genomic_DNA"/>
</dbReference>
<name>E3MIR7_CAERE</name>
<dbReference type="AlphaFoldDB" id="E3MIR7"/>
<evidence type="ECO:0000313" key="1">
    <source>
        <dbReference type="EMBL" id="EFP02553.1"/>
    </source>
</evidence>
<gene>
    <name evidence="1" type="ORF">CRE_02437</name>
</gene>
<evidence type="ECO:0000313" key="2">
    <source>
        <dbReference type="Proteomes" id="UP000008281"/>
    </source>
</evidence>
<keyword evidence="2" id="KW-1185">Reference proteome</keyword>
<sequence>MPVFGVKSLKTPDRKMVIS</sequence>
<organism evidence="2">
    <name type="scientific">Caenorhabditis remanei</name>
    <name type="common">Caenorhabditis vulgaris</name>
    <dbReference type="NCBI Taxonomy" id="31234"/>
    <lineage>
        <taxon>Eukaryota</taxon>
        <taxon>Metazoa</taxon>
        <taxon>Ecdysozoa</taxon>
        <taxon>Nematoda</taxon>
        <taxon>Chromadorea</taxon>
        <taxon>Rhabditida</taxon>
        <taxon>Rhabditina</taxon>
        <taxon>Rhabditomorpha</taxon>
        <taxon>Rhabditoidea</taxon>
        <taxon>Rhabditidae</taxon>
        <taxon>Peloderinae</taxon>
        <taxon>Caenorhabditis</taxon>
    </lineage>
</organism>
<proteinExistence type="predicted"/>